<proteinExistence type="predicted"/>
<keyword evidence="2" id="KW-1185">Reference proteome</keyword>
<evidence type="ECO:0000313" key="2">
    <source>
        <dbReference type="Proteomes" id="UP000735302"/>
    </source>
</evidence>
<dbReference type="EMBL" id="BLXT01008216">
    <property type="protein sequence ID" value="GFO46774.1"/>
    <property type="molecule type" value="Genomic_DNA"/>
</dbReference>
<evidence type="ECO:0000313" key="1">
    <source>
        <dbReference type="EMBL" id="GFO46774.1"/>
    </source>
</evidence>
<accession>A0AAV4DRG0</accession>
<gene>
    <name evidence="1" type="ORF">PoB_007327900</name>
</gene>
<comment type="caution">
    <text evidence="1">The sequence shown here is derived from an EMBL/GenBank/DDBJ whole genome shotgun (WGS) entry which is preliminary data.</text>
</comment>
<dbReference type="AlphaFoldDB" id="A0AAV4DRG0"/>
<reference evidence="1 2" key="1">
    <citation type="journal article" date="2021" name="Elife">
        <title>Chloroplast acquisition without the gene transfer in kleptoplastic sea slugs, Plakobranchus ocellatus.</title>
        <authorList>
            <person name="Maeda T."/>
            <person name="Takahashi S."/>
            <person name="Yoshida T."/>
            <person name="Shimamura S."/>
            <person name="Takaki Y."/>
            <person name="Nagai Y."/>
            <person name="Toyoda A."/>
            <person name="Suzuki Y."/>
            <person name="Arimoto A."/>
            <person name="Ishii H."/>
            <person name="Satoh N."/>
            <person name="Nishiyama T."/>
            <person name="Hasebe M."/>
            <person name="Maruyama T."/>
            <person name="Minagawa J."/>
            <person name="Obokata J."/>
            <person name="Shigenobu S."/>
        </authorList>
    </citation>
    <scope>NUCLEOTIDE SEQUENCE [LARGE SCALE GENOMIC DNA]</scope>
</reference>
<organism evidence="1 2">
    <name type="scientific">Plakobranchus ocellatus</name>
    <dbReference type="NCBI Taxonomy" id="259542"/>
    <lineage>
        <taxon>Eukaryota</taxon>
        <taxon>Metazoa</taxon>
        <taxon>Spiralia</taxon>
        <taxon>Lophotrochozoa</taxon>
        <taxon>Mollusca</taxon>
        <taxon>Gastropoda</taxon>
        <taxon>Heterobranchia</taxon>
        <taxon>Euthyneura</taxon>
        <taxon>Panpulmonata</taxon>
        <taxon>Sacoglossa</taxon>
        <taxon>Placobranchoidea</taxon>
        <taxon>Plakobranchidae</taxon>
        <taxon>Plakobranchus</taxon>
    </lineage>
</organism>
<protein>
    <submittedName>
        <fullName evidence="1">Uncharacterized protein</fullName>
    </submittedName>
</protein>
<name>A0AAV4DRG0_9GAST</name>
<sequence length="97" mass="10940">MNLEIKSGNSYRSEKTNILIKVKKLIINVTGATNEKASDRSSASVSSDSLIRNGHVNLPRLQLPKFSGDILEFQEFWNKFIVIIVSREDISEVNKFA</sequence>
<dbReference type="Proteomes" id="UP000735302">
    <property type="component" value="Unassembled WGS sequence"/>
</dbReference>